<sequence length="135" mass="13999">MKPAEATTVIGRSVTIHGEITGSEDLYLDGSVEGTLTLAGNRLTVGPNAHIVADLEVRDIVVYGRVEGNIKASGRVDLRQTAEVTGDILTSRLSIEEKASIRGRVDVGTSAPGGVAAKSATAVVAESPLFDDVKV</sequence>
<dbReference type="Proteomes" id="UP000540989">
    <property type="component" value="Unassembled WGS sequence"/>
</dbReference>
<name>A0A7W7Z9J9_9BACT</name>
<reference evidence="2 3" key="1">
    <citation type="submission" date="2020-08" db="EMBL/GenBank/DDBJ databases">
        <title>Genomic Encyclopedia of Type Strains, Phase IV (KMG-V): Genome sequencing to study the core and pangenomes of soil and plant-associated prokaryotes.</title>
        <authorList>
            <person name="Whitman W."/>
        </authorList>
    </citation>
    <scope>NUCLEOTIDE SEQUENCE [LARGE SCALE GENOMIC DNA]</scope>
    <source>
        <strain evidence="2 3">M8UP14</strain>
    </source>
</reference>
<comment type="similarity">
    <text evidence="1">Belongs to the bactofilin family.</text>
</comment>
<dbReference type="EMBL" id="JACHIP010000001">
    <property type="protein sequence ID" value="MBB5055544.1"/>
    <property type="molecule type" value="Genomic_DNA"/>
</dbReference>
<dbReference type="InterPro" id="IPR007607">
    <property type="entry name" value="BacA/B"/>
</dbReference>
<dbReference type="Pfam" id="PF04519">
    <property type="entry name" value="Bactofilin"/>
    <property type="match status" value="1"/>
</dbReference>
<dbReference type="RefSeq" id="WP_184213298.1">
    <property type="nucleotide sequence ID" value="NZ_JACHIP010000001.1"/>
</dbReference>
<evidence type="ECO:0000256" key="1">
    <source>
        <dbReference type="ARBA" id="ARBA00044755"/>
    </source>
</evidence>
<dbReference type="AlphaFoldDB" id="A0A7W7Z9J9"/>
<dbReference type="PANTHER" id="PTHR35024">
    <property type="entry name" value="HYPOTHETICAL CYTOSOLIC PROTEIN"/>
    <property type="match status" value="1"/>
</dbReference>
<evidence type="ECO:0000313" key="2">
    <source>
        <dbReference type="EMBL" id="MBB5055544.1"/>
    </source>
</evidence>
<accession>A0A7W7Z9J9</accession>
<proteinExistence type="inferred from homology"/>
<comment type="caution">
    <text evidence="2">The sequence shown here is derived from an EMBL/GenBank/DDBJ whole genome shotgun (WGS) entry which is preliminary data.</text>
</comment>
<gene>
    <name evidence="2" type="ORF">HDF16_000213</name>
</gene>
<organism evidence="2 3">
    <name type="scientific">Granulicella aggregans</name>
    <dbReference type="NCBI Taxonomy" id="474949"/>
    <lineage>
        <taxon>Bacteria</taxon>
        <taxon>Pseudomonadati</taxon>
        <taxon>Acidobacteriota</taxon>
        <taxon>Terriglobia</taxon>
        <taxon>Terriglobales</taxon>
        <taxon>Acidobacteriaceae</taxon>
        <taxon>Granulicella</taxon>
    </lineage>
</organism>
<protein>
    <submittedName>
        <fullName evidence="2">Cytoskeletal protein CcmA (Bactofilin family)</fullName>
    </submittedName>
</protein>
<evidence type="ECO:0000313" key="3">
    <source>
        <dbReference type="Proteomes" id="UP000540989"/>
    </source>
</evidence>
<dbReference type="PANTHER" id="PTHR35024:SF4">
    <property type="entry name" value="POLYMER-FORMING CYTOSKELETAL PROTEIN"/>
    <property type="match status" value="1"/>
</dbReference>
<keyword evidence="3" id="KW-1185">Reference proteome</keyword>